<accession>A0A9X4KDD5</accession>
<dbReference type="RefSeq" id="WP_277563830.1">
    <property type="nucleotide sequence ID" value="NZ_JAPDHZ010000002.1"/>
</dbReference>
<keyword evidence="2" id="KW-1185">Reference proteome</keyword>
<evidence type="ECO:0000313" key="2">
    <source>
        <dbReference type="Proteomes" id="UP001153387"/>
    </source>
</evidence>
<dbReference type="EMBL" id="JAPDHZ010000002">
    <property type="protein sequence ID" value="MDG0789943.1"/>
    <property type="molecule type" value="Genomic_DNA"/>
</dbReference>
<comment type="caution">
    <text evidence="1">The sequence shown here is derived from an EMBL/GenBank/DDBJ whole genome shotgun (WGS) entry which is preliminary data.</text>
</comment>
<evidence type="ECO:0000313" key="1">
    <source>
        <dbReference type="EMBL" id="MDG0789943.1"/>
    </source>
</evidence>
<gene>
    <name evidence="1" type="ORF">OMP38_03065</name>
</gene>
<name>A0A9X4KDD5_9BACL</name>
<dbReference type="AlphaFoldDB" id="A0A9X4KDD5"/>
<reference evidence="1 2" key="1">
    <citation type="submission" date="2022-10" db="EMBL/GenBank/DDBJ databases">
        <title>Comparative genomic analysis of Cohnella hashimotonis sp. nov., isolated from the International Space Station.</title>
        <authorList>
            <person name="Simpson A."/>
            <person name="Venkateswaran K."/>
        </authorList>
    </citation>
    <scope>NUCLEOTIDE SEQUENCE [LARGE SCALE GENOMIC DNA]</scope>
    <source>
        <strain evidence="1 2">DSM 18997</strain>
    </source>
</reference>
<sequence>MDTKKLINRAFLKFSKLYNLVIDSSRKEQLVLIDKNNVRVLRFHYGSNLADPYFSKSIYFYALNQNGLPSRLYLRFAQRLIKTLNFTLDDQLLCYLEKRFLKNENVSPNYMDKDLRIYTHLGKSVHGNQAELRLGFNLSAYDREGMGGNGSFK</sequence>
<proteinExistence type="predicted"/>
<protein>
    <submittedName>
        <fullName evidence="1">Uncharacterized protein</fullName>
    </submittedName>
</protein>
<organism evidence="1 2">
    <name type="scientific">Cohnella ginsengisoli</name>
    <dbReference type="NCBI Taxonomy" id="425004"/>
    <lineage>
        <taxon>Bacteria</taxon>
        <taxon>Bacillati</taxon>
        <taxon>Bacillota</taxon>
        <taxon>Bacilli</taxon>
        <taxon>Bacillales</taxon>
        <taxon>Paenibacillaceae</taxon>
        <taxon>Cohnella</taxon>
    </lineage>
</organism>
<dbReference type="Proteomes" id="UP001153387">
    <property type="component" value="Unassembled WGS sequence"/>
</dbReference>